<organism evidence="2 3">
    <name type="scientific">Rhynchophorus ferrugineus</name>
    <name type="common">Red palm weevil</name>
    <name type="synonym">Curculio ferrugineus</name>
    <dbReference type="NCBI Taxonomy" id="354439"/>
    <lineage>
        <taxon>Eukaryota</taxon>
        <taxon>Metazoa</taxon>
        <taxon>Ecdysozoa</taxon>
        <taxon>Arthropoda</taxon>
        <taxon>Hexapoda</taxon>
        <taxon>Insecta</taxon>
        <taxon>Pterygota</taxon>
        <taxon>Neoptera</taxon>
        <taxon>Endopterygota</taxon>
        <taxon>Coleoptera</taxon>
        <taxon>Polyphaga</taxon>
        <taxon>Cucujiformia</taxon>
        <taxon>Curculionidae</taxon>
        <taxon>Dryophthorinae</taxon>
        <taxon>Rhynchophorus</taxon>
    </lineage>
</organism>
<gene>
    <name evidence="2" type="ORF">GWI33_010865</name>
</gene>
<dbReference type="EMBL" id="JAACXV010008207">
    <property type="protein sequence ID" value="KAF7276159.1"/>
    <property type="molecule type" value="Genomic_DNA"/>
</dbReference>
<feature type="compositionally biased region" description="Basic and acidic residues" evidence="1">
    <location>
        <begin position="45"/>
        <end position="57"/>
    </location>
</feature>
<reference evidence="2" key="1">
    <citation type="submission" date="2020-08" db="EMBL/GenBank/DDBJ databases">
        <title>Genome sequencing and assembly of the red palm weevil Rhynchophorus ferrugineus.</title>
        <authorList>
            <person name="Dias G.B."/>
            <person name="Bergman C.M."/>
            <person name="Manee M."/>
        </authorList>
    </citation>
    <scope>NUCLEOTIDE SEQUENCE</scope>
    <source>
        <strain evidence="2">AA-2017</strain>
        <tissue evidence="2">Whole larva</tissue>
    </source>
</reference>
<name>A0A834I903_RHYFE</name>
<sequence length="92" mass="10507">MSRPRCAKKHHPRVSILKCSSDKVHKEKAPVKRYRWASSGLFMGHPDDRSNRLRPDADAGIFAEGNDKKRAEGRTPGSWCANTRRCVLWIGY</sequence>
<comment type="caution">
    <text evidence="2">The sequence shown here is derived from an EMBL/GenBank/DDBJ whole genome shotgun (WGS) entry which is preliminary data.</text>
</comment>
<evidence type="ECO:0000313" key="3">
    <source>
        <dbReference type="Proteomes" id="UP000625711"/>
    </source>
</evidence>
<protein>
    <submittedName>
        <fullName evidence="2">Uncharacterized protein</fullName>
    </submittedName>
</protein>
<evidence type="ECO:0000313" key="2">
    <source>
        <dbReference type="EMBL" id="KAF7276159.1"/>
    </source>
</evidence>
<keyword evidence="3" id="KW-1185">Reference proteome</keyword>
<accession>A0A834I903</accession>
<proteinExistence type="predicted"/>
<feature type="region of interest" description="Disordered" evidence="1">
    <location>
        <begin position="45"/>
        <end position="77"/>
    </location>
</feature>
<dbReference type="Proteomes" id="UP000625711">
    <property type="component" value="Unassembled WGS sequence"/>
</dbReference>
<dbReference type="AlphaFoldDB" id="A0A834I903"/>
<evidence type="ECO:0000256" key="1">
    <source>
        <dbReference type="SAM" id="MobiDB-lite"/>
    </source>
</evidence>